<sequence>MSAPFKIGTGYDIHRFAPGRRLVLGGVEIPSDEGLDGHSDADCLTHALADAVLGALGLPDIGHFFPNDDPDIEGIDSQKILQKSVQEADRRGYKVGNVDLAIIAEKPKLAPHIDSMKAVLAESLEIEPDCVGLKATTNEKIGDLGRAMGIAAHAVCLLIKK</sequence>
<feature type="site" description="Transition state stabilizer" evidence="2">
    <location>
        <position position="137"/>
    </location>
</feature>
<feature type="binding site" evidence="2">
    <location>
        <position position="146"/>
    </location>
    <ligand>
        <name>4-CDP-2-C-methyl-D-erythritol 2-phosphate</name>
        <dbReference type="ChEBI" id="CHEBI:57919"/>
    </ligand>
</feature>
<feature type="binding site" evidence="2">
    <location>
        <begin position="38"/>
        <end position="39"/>
    </location>
    <ligand>
        <name>4-CDP-2-C-methyl-D-erythritol 2-phosphate</name>
        <dbReference type="ChEBI" id="CHEBI:57919"/>
    </ligand>
</feature>
<accession>A0AAQ3LCJ7</accession>
<dbReference type="Proteomes" id="UP001304300">
    <property type="component" value="Chromosome"/>
</dbReference>
<comment type="pathway">
    <text evidence="2">Isoprenoid biosynthesis; isopentenyl diphosphate biosynthesis via DXP pathway; isopentenyl diphosphate from 1-deoxy-D-xylulose 5-phosphate: step 4/6.</text>
</comment>
<comment type="caution">
    <text evidence="2">Lacks conserved residue(s) required for the propagation of feature annotation.</text>
</comment>
<dbReference type="EMBL" id="CP136920">
    <property type="protein sequence ID" value="WOO41395.1"/>
    <property type="molecule type" value="Genomic_DNA"/>
</dbReference>
<gene>
    <name evidence="2 5" type="primary">ispF</name>
    <name evidence="5" type="ORF">RZN69_22475</name>
</gene>
<keyword evidence="6" id="KW-1185">Reference proteome</keyword>
<dbReference type="EC" id="4.6.1.12" evidence="2 3"/>
<feature type="site" description="Transition state stabilizer" evidence="2">
    <location>
        <position position="38"/>
    </location>
</feature>
<comment type="function">
    <text evidence="2">Involved in the biosynthesis of isopentenyl diphosphate (IPP) and dimethylallyl diphosphate (DMAPP), two major building blocks of isoprenoid compounds. Catalyzes the conversion of 4-diphosphocytidyl-2-C-methyl-D-erythritol 2-phosphate (CDP-ME2P) to 2-C-methyl-D-erythritol 2,4-cyclodiphosphate (ME-CPP) with a corresponding release of cytidine 5-monophosphate (CMP).</text>
</comment>
<dbReference type="RefSeq" id="WP_317833879.1">
    <property type="nucleotide sequence ID" value="NZ_CP136920.1"/>
</dbReference>
<dbReference type="InterPro" id="IPR003526">
    <property type="entry name" value="MECDP_synthase"/>
</dbReference>
<comment type="cofactor">
    <cofactor evidence="2">
        <name>a divalent metal cation</name>
        <dbReference type="ChEBI" id="CHEBI:60240"/>
    </cofactor>
    <text evidence="2">Binds 1 divalent metal cation per subunit.</text>
</comment>
<feature type="binding site" evidence="2">
    <location>
        <begin position="65"/>
        <end position="69"/>
    </location>
    <ligand>
        <name>4-CDP-2-C-methyl-D-erythritol 2-phosphate</name>
        <dbReference type="ChEBI" id="CHEBI:57919"/>
    </ligand>
</feature>
<comment type="subunit">
    <text evidence="2">Homotrimer.</text>
</comment>
<evidence type="ECO:0000256" key="2">
    <source>
        <dbReference type="HAMAP-Rule" id="MF_00107"/>
    </source>
</evidence>
<comment type="similarity">
    <text evidence="2 3">Belongs to the IspF family.</text>
</comment>
<dbReference type="NCBIfam" id="TIGR00151">
    <property type="entry name" value="ispF"/>
    <property type="match status" value="1"/>
</dbReference>
<feature type="binding site" evidence="2">
    <location>
        <position position="12"/>
    </location>
    <ligand>
        <name>a divalent metal cation</name>
        <dbReference type="ChEBI" id="CHEBI:60240"/>
    </ligand>
</feature>
<dbReference type="CDD" id="cd00554">
    <property type="entry name" value="MECDP_synthase"/>
    <property type="match status" value="1"/>
</dbReference>
<feature type="binding site" evidence="2">
    <location>
        <begin position="60"/>
        <end position="62"/>
    </location>
    <ligand>
        <name>4-CDP-2-C-methyl-D-erythritol 2-phosphate</name>
        <dbReference type="ChEBI" id="CHEBI:57919"/>
    </ligand>
</feature>
<dbReference type="GO" id="GO:0019288">
    <property type="term" value="P:isopentenyl diphosphate biosynthetic process, methylerythritol 4-phosphate pathway"/>
    <property type="evidence" value="ECO:0007669"/>
    <property type="project" value="UniProtKB-UniRule"/>
</dbReference>
<dbReference type="GO" id="GO:0016114">
    <property type="term" value="P:terpenoid biosynthetic process"/>
    <property type="evidence" value="ECO:0007669"/>
    <property type="project" value="InterPro"/>
</dbReference>
<feature type="binding site" evidence="2">
    <location>
        <begin position="136"/>
        <end position="139"/>
    </location>
    <ligand>
        <name>4-CDP-2-C-methyl-D-erythritol 2-phosphate</name>
        <dbReference type="ChEBI" id="CHEBI:57919"/>
    </ligand>
</feature>
<dbReference type="InterPro" id="IPR036571">
    <property type="entry name" value="MECDP_synthase_sf"/>
</dbReference>
<proteinExistence type="inferred from homology"/>
<feature type="domain" description="2-C-methyl-D-erythritol 2,4-cyclodiphosphate synthase" evidence="4">
    <location>
        <begin position="5"/>
        <end position="158"/>
    </location>
</feature>
<evidence type="ECO:0000313" key="6">
    <source>
        <dbReference type="Proteomes" id="UP001304300"/>
    </source>
</evidence>
<dbReference type="HAMAP" id="MF_00107">
    <property type="entry name" value="IspF"/>
    <property type="match status" value="1"/>
</dbReference>
<dbReference type="PANTHER" id="PTHR43181:SF1">
    <property type="entry name" value="2-C-METHYL-D-ERYTHRITOL 2,4-CYCLODIPHOSPHATE SYNTHASE, CHLOROPLASTIC"/>
    <property type="match status" value="1"/>
</dbReference>
<dbReference type="GO" id="GO:0046872">
    <property type="term" value="F:metal ion binding"/>
    <property type="evidence" value="ECO:0007669"/>
    <property type="project" value="UniProtKB-KW"/>
</dbReference>
<dbReference type="SUPFAM" id="SSF69765">
    <property type="entry name" value="IpsF-like"/>
    <property type="match status" value="1"/>
</dbReference>
<evidence type="ECO:0000259" key="4">
    <source>
        <dbReference type="Pfam" id="PF02542"/>
    </source>
</evidence>
<organism evidence="5 6">
    <name type="scientific">Rubellicoccus peritrichatus</name>
    <dbReference type="NCBI Taxonomy" id="3080537"/>
    <lineage>
        <taxon>Bacteria</taxon>
        <taxon>Pseudomonadati</taxon>
        <taxon>Verrucomicrobiota</taxon>
        <taxon>Opitutia</taxon>
        <taxon>Puniceicoccales</taxon>
        <taxon>Cerasicoccaceae</taxon>
        <taxon>Rubellicoccus</taxon>
    </lineage>
</organism>
<dbReference type="AlphaFoldDB" id="A0AAQ3LCJ7"/>
<dbReference type="PANTHER" id="PTHR43181">
    <property type="entry name" value="2-C-METHYL-D-ERYTHRITOL 2,4-CYCLODIPHOSPHATE SYNTHASE, CHLOROPLASTIC"/>
    <property type="match status" value="1"/>
</dbReference>
<evidence type="ECO:0000256" key="3">
    <source>
        <dbReference type="RuleBase" id="RU004395"/>
    </source>
</evidence>
<protein>
    <recommendedName>
        <fullName evidence="2 3">2-C-methyl-D-erythritol 2,4-cyclodiphosphate synthase</fullName>
        <shortName evidence="2">MECDP-synthase</shortName>
        <shortName evidence="2">MECPP-synthase</shortName>
        <shortName evidence="2">MECPS</shortName>
        <ecNumber evidence="2 3">4.6.1.12</ecNumber>
    </recommendedName>
</protein>
<keyword evidence="2" id="KW-0479">Metal-binding</keyword>
<feature type="binding site" evidence="2">
    <location>
        <begin position="12"/>
        <end position="14"/>
    </location>
    <ligand>
        <name>4-CDP-2-C-methyl-D-erythritol 2-phosphate</name>
        <dbReference type="ChEBI" id="CHEBI:57919"/>
    </ligand>
</feature>
<reference evidence="5 6" key="1">
    <citation type="submission" date="2023-10" db="EMBL/GenBank/DDBJ databases">
        <title>Rubellicoccus peritrichatus gen. nov., sp. nov., isolated from an algae of coral reef tank.</title>
        <authorList>
            <person name="Luo J."/>
        </authorList>
    </citation>
    <scope>NUCLEOTIDE SEQUENCE [LARGE SCALE GENOMIC DNA]</scope>
    <source>
        <strain evidence="5 6">CR14</strain>
    </source>
</reference>
<evidence type="ECO:0000256" key="1">
    <source>
        <dbReference type="ARBA" id="ARBA00023229"/>
    </source>
</evidence>
<name>A0AAQ3LCJ7_9BACT</name>
<dbReference type="GO" id="GO:0008685">
    <property type="term" value="F:2-C-methyl-D-erythritol 2,4-cyclodiphosphate synthase activity"/>
    <property type="evidence" value="ECO:0007669"/>
    <property type="project" value="UniProtKB-UniRule"/>
</dbReference>
<dbReference type="Gene3D" id="3.30.1330.50">
    <property type="entry name" value="2-C-methyl-D-erythritol 2,4-cyclodiphosphate synthase"/>
    <property type="match status" value="1"/>
</dbReference>
<comment type="catalytic activity">
    <reaction evidence="2 3">
        <text>4-CDP-2-C-methyl-D-erythritol 2-phosphate = 2-C-methyl-D-erythritol 2,4-cyclic diphosphate + CMP</text>
        <dbReference type="Rhea" id="RHEA:23864"/>
        <dbReference type="ChEBI" id="CHEBI:57919"/>
        <dbReference type="ChEBI" id="CHEBI:58483"/>
        <dbReference type="ChEBI" id="CHEBI:60377"/>
        <dbReference type="EC" id="4.6.1.12"/>
    </reaction>
</comment>
<keyword evidence="2 3" id="KW-0456">Lyase</keyword>
<evidence type="ECO:0000313" key="5">
    <source>
        <dbReference type="EMBL" id="WOO41395.1"/>
    </source>
</evidence>
<feature type="binding site" evidence="2">
    <location>
        <position position="46"/>
    </location>
    <ligand>
        <name>a divalent metal cation</name>
        <dbReference type="ChEBI" id="CHEBI:60240"/>
    </ligand>
</feature>
<feature type="binding site" evidence="2">
    <location>
        <position position="14"/>
    </location>
    <ligand>
        <name>a divalent metal cation</name>
        <dbReference type="ChEBI" id="CHEBI:60240"/>
    </ligand>
</feature>
<keyword evidence="1 2" id="KW-0414">Isoprene biosynthesis</keyword>
<dbReference type="Pfam" id="PF02542">
    <property type="entry name" value="YgbB"/>
    <property type="match status" value="1"/>
</dbReference>